<keyword evidence="4 6" id="KW-0689">Ribosomal protein</keyword>
<feature type="domain" description="Large ribosomal subunit protein uL6 alpha-beta" evidence="9">
    <location>
        <begin position="91"/>
        <end position="164"/>
    </location>
</feature>
<evidence type="ECO:0000313" key="10">
    <source>
        <dbReference type="EMBL" id="ACZ41647.1"/>
    </source>
</evidence>
<dbReference type="KEGG" id="ttr:Tter_0730"/>
<dbReference type="SUPFAM" id="SSF56053">
    <property type="entry name" value="Ribosomal protein L6"/>
    <property type="match status" value="2"/>
</dbReference>
<keyword evidence="3 6" id="KW-0694">RNA-binding</keyword>
<dbReference type="PIRSF" id="PIRSF002162">
    <property type="entry name" value="Ribosomal_L6"/>
    <property type="match status" value="1"/>
</dbReference>
<evidence type="ECO:0000256" key="1">
    <source>
        <dbReference type="ARBA" id="ARBA00009356"/>
    </source>
</evidence>
<dbReference type="AlphaFoldDB" id="D1CFE1"/>
<protein>
    <recommendedName>
        <fullName evidence="6">Large ribosomal subunit protein uL6</fullName>
    </recommendedName>
</protein>
<dbReference type="GO" id="GO:0022625">
    <property type="term" value="C:cytosolic large ribosomal subunit"/>
    <property type="evidence" value="ECO:0007669"/>
    <property type="project" value="UniProtKB-UniRule"/>
</dbReference>
<feature type="domain" description="Large ribosomal subunit protein uL6 alpha-beta" evidence="9">
    <location>
        <begin position="11"/>
        <end position="82"/>
    </location>
</feature>
<dbReference type="Pfam" id="PF00347">
    <property type="entry name" value="Ribosomal_L6"/>
    <property type="match status" value="2"/>
</dbReference>
<dbReference type="PANTHER" id="PTHR11655">
    <property type="entry name" value="60S/50S RIBOSOMAL PROTEIN L6/L9"/>
    <property type="match status" value="1"/>
</dbReference>
<evidence type="ECO:0000259" key="9">
    <source>
        <dbReference type="Pfam" id="PF00347"/>
    </source>
</evidence>
<comment type="subunit">
    <text evidence="6">Part of the 50S ribosomal subunit.</text>
</comment>
<comment type="similarity">
    <text evidence="1 6 7">Belongs to the universal ribosomal protein uL6 family.</text>
</comment>
<keyword evidence="11" id="KW-1185">Reference proteome</keyword>
<dbReference type="eggNOG" id="COG0097">
    <property type="taxonomic scope" value="Bacteria"/>
</dbReference>
<dbReference type="Gene3D" id="3.90.930.12">
    <property type="entry name" value="Ribosomal protein L6, alpha-beta domain"/>
    <property type="match status" value="2"/>
</dbReference>
<sequence length="184" mass="20136">MSRIGNAPIQIPSGVDVTVQDGEVIVKGPKGELRQKIVGEIEVIREDSTLRVVRKSDEKYHRSLHGLTRTLINNMIIGVTQGFRKDLEISGVGYRATKEGDSLVLSVGYSHPVRLQPPQGITYVVESPTRISVQGIDKQLVGAEAARIRSVREPEPYKGKGIKYVDEVIRRKAGKAGKAGGGRR</sequence>
<evidence type="ECO:0000313" key="11">
    <source>
        <dbReference type="Proteomes" id="UP000000323"/>
    </source>
</evidence>
<evidence type="ECO:0000256" key="2">
    <source>
        <dbReference type="ARBA" id="ARBA00022730"/>
    </source>
</evidence>
<dbReference type="InterPro" id="IPR002358">
    <property type="entry name" value="Ribosomal_uL6_CS"/>
</dbReference>
<dbReference type="OrthoDB" id="9805007at2"/>
<comment type="function">
    <text evidence="6 8">This protein binds to the 23S rRNA, and is important in its secondary structure. It is located near the subunit interface in the base of the L7/L12 stalk, and near the tRNA binding site of the peptidyltransferase center.</text>
</comment>
<dbReference type="PRINTS" id="PR00059">
    <property type="entry name" value="RIBOSOMALL6"/>
</dbReference>
<dbReference type="HAMAP" id="MF_01365_B">
    <property type="entry name" value="Ribosomal_uL6_B"/>
    <property type="match status" value="1"/>
</dbReference>
<keyword evidence="2 6" id="KW-0699">rRNA-binding</keyword>
<dbReference type="InterPro" id="IPR019906">
    <property type="entry name" value="Ribosomal_uL6_bac-type"/>
</dbReference>
<dbReference type="EMBL" id="CP001825">
    <property type="protein sequence ID" value="ACZ41647.1"/>
    <property type="molecule type" value="Genomic_DNA"/>
</dbReference>
<dbReference type="FunFam" id="3.90.930.12:FF:000002">
    <property type="entry name" value="50S ribosomal protein L6"/>
    <property type="match status" value="1"/>
</dbReference>
<dbReference type="GO" id="GO:0002181">
    <property type="term" value="P:cytoplasmic translation"/>
    <property type="evidence" value="ECO:0007669"/>
    <property type="project" value="TreeGrafter"/>
</dbReference>
<dbReference type="GO" id="GO:0003735">
    <property type="term" value="F:structural constituent of ribosome"/>
    <property type="evidence" value="ECO:0007669"/>
    <property type="project" value="UniProtKB-UniRule"/>
</dbReference>
<dbReference type="HOGENOM" id="CLU_065464_1_2_0"/>
<evidence type="ECO:0000256" key="4">
    <source>
        <dbReference type="ARBA" id="ARBA00022980"/>
    </source>
</evidence>
<keyword evidence="5 6" id="KW-0687">Ribonucleoprotein</keyword>
<dbReference type="InterPro" id="IPR000702">
    <property type="entry name" value="Ribosomal_uL6-like"/>
</dbReference>
<dbReference type="RefSeq" id="WP_012874682.1">
    <property type="nucleotide sequence ID" value="NC_013525.1"/>
</dbReference>
<dbReference type="FunFam" id="3.90.930.12:FF:000001">
    <property type="entry name" value="50S ribosomal protein L6"/>
    <property type="match status" value="1"/>
</dbReference>
<dbReference type="PROSITE" id="PS00525">
    <property type="entry name" value="RIBOSOMAL_L6_1"/>
    <property type="match status" value="1"/>
</dbReference>
<dbReference type="GO" id="GO:0019843">
    <property type="term" value="F:rRNA binding"/>
    <property type="evidence" value="ECO:0007669"/>
    <property type="project" value="UniProtKB-UniRule"/>
</dbReference>
<evidence type="ECO:0000256" key="5">
    <source>
        <dbReference type="ARBA" id="ARBA00023274"/>
    </source>
</evidence>
<proteinExistence type="inferred from homology"/>
<dbReference type="PANTHER" id="PTHR11655:SF14">
    <property type="entry name" value="LARGE RIBOSOMAL SUBUNIT PROTEIN UL6M"/>
    <property type="match status" value="1"/>
</dbReference>
<accession>D1CFE1</accession>
<evidence type="ECO:0000256" key="3">
    <source>
        <dbReference type="ARBA" id="ARBA00022884"/>
    </source>
</evidence>
<dbReference type="Proteomes" id="UP000000323">
    <property type="component" value="Chromosome 1"/>
</dbReference>
<dbReference type="NCBIfam" id="TIGR03654">
    <property type="entry name" value="L6_bact"/>
    <property type="match status" value="1"/>
</dbReference>
<dbReference type="STRING" id="525904.Tter_0730"/>
<gene>
    <name evidence="6" type="primary">rplF</name>
    <name evidence="10" type="ordered locus">Tter_0730</name>
</gene>
<dbReference type="InterPro" id="IPR020040">
    <property type="entry name" value="Ribosomal_uL6_a/b-dom"/>
</dbReference>
<name>D1CFE1_THET1</name>
<evidence type="ECO:0000256" key="8">
    <source>
        <dbReference type="RuleBase" id="RU003870"/>
    </source>
</evidence>
<evidence type="ECO:0000256" key="7">
    <source>
        <dbReference type="RuleBase" id="RU003869"/>
    </source>
</evidence>
<dbReference type="InterPro" id="IPR036789">
    <property type="entry name" value="Ribosomal_uL6-like_a/b-dom_sf"/>
</dbReference>
<evidence type="ECO:0000256" key="6">
    <source>
        <dbReference type="HAMAP-Rule" id="MF_01365"/>
    </source>
</evidence>
<organism evidence="10 11">
    <name type="scientific">Thermobaculum terrenum (strain ATCC BAA-798 / CCMEE 7001 / YNP1)</name>
    <dbReference type="NCBI Taxonomy" id="525904"/>
    <lineage>
        <taxon>Bacteria</taxon>
        <taxon>Bacillati</taxon>
        <taxon>Chloroflexota</taxon>
        <taxon>Chloroflexia</taxon>
        <taxon>Candidatus Thermobaculales</taxon>
        <taxon>Candidatus Thermobaculaceae</taxon>
        <taxon>Thermobaculum</taxon>
    </lineage>
</organism>
<reference evidence="11" key="1">
    <citation type="journal article" date="2010" name="Stand. Genomic Sci.">
        <title>Complete genome sequence of 'Thermobaculum terrenum' type strain (YNP1).</title>
        <authorList>
            <person name="Kiss H."/>
            <person name="Cleland D."/>
            <person name="Lapidus A."/>
            <person name="Lucas S."/>
            <person name="Glavina Del Rio T."/>
            <person name="Nolan M."/>
            <person name="Tice H."/>
            <person name="Han C."/>
            <person name="Goodwin L."/>
            <person name="Pitluck S."/>
            <person name="Liolios K."/>
            <person name="Ivanova N."/>
            <person name="Mavromatis K."/>
            <person name="Ovchinnikova G."/>
            <person name="Pati A."/>
            <person name="Chen A."/>
            <person name="Palaniappan K."/>
            <person name="Land M."/>
            <person name="Hauser L."/>
            <person name="Chang Y."/>
            <person name="Jeffries C."/>
            <person name="Lu M."/>
            <person name="Brettin T."/>
            <person name="Detter J."/>
            <person name="Goker M."/>
            <person name="Tindall B."/>
            <person name="Beck B."/>
            <person name="McDermott T."/>
            <person name="Woyke T."/>
            <person name="Bristow J."/>
            <person name="Eisen J."/>
            <person name="Markowitz V."/>
            <person name="Hugenholtz P."/>
            <person name="Kyrpides N."/>
            <person name="Klenk H."/>
            <person name="Cheng J."/>
        </authorList>
    </citation>
    <scope>NUCLEOTIDE SEQUENCE [LARGE SCALE GENOMIC DNA]</scope>
    <source>
        <strain evidence="11">ATCC BAA-798 / YNP1</strain>
    </source>
</reference>